<reference evidence="1" key="1">
    <citation type="submission" date="2023-06" db="EMBL/GenBank/DDBJ databases">
        <title>A Treasure from Seagulls: Isolation and Description of Aciduricobacillus qingdaonensis gen. nov., sp. nov., a Rare Obligately Uric Acid-utilizing Member in the Family Bacillaceae.</title>
        <authorList>
            <person name="Liu W."/>
            <person name="Wang B."/>
        </authorList>
    </citation>
    <scope>NUCLEOTIDE SEQUENCE</scope>
    <source>
        <strain evidence="1">44XB</strain>
    </source>
</reference>
<evidence type="ECO:0000313" key="2">
    <source>
        <dbReference type="Proteomes" id="UP001180087"/>
    </source>
</evidence>
<dbReference type="EMBL" id="CP129113">
    <property type="protein sequence ID" value="WLV24500.1"/>
    <property type="molecule type" value="Genomic_DNA"/>
</dbReference>
<accession>A0ABY9KVA1</accession>
<sequence length="62" mass="7336">MEYQKLVVEMNKINEEIEEQPQVDCCSLSKERKSEIMHNLKALESKQKRILKEHGLLNPIKI</sequence>
<keyword evidence="2" id="KW-1185">Reference proteome</keyword>
<evidence type="ECO:0008006" key="3">
    <source>
        <dbReference type="Google" id="ProtNLM"/>
    </source>
</evidence>
<proteinExistence type="predicted"/>
<gene>
    <name evidence="1" type="ORF">QR721_12780</name>
</gene>
<organism evidence="1 2">
    <name type="scientific">Aciduricibacillus chroicocephali</name>
    <dbReference type="NCBI Taxonomy" id="3054939"/>
    <lineage>
        <taxon>Bacteria</taxon>
        <taxon>Bacillati</taxon>
        <taxon>Bacillota</taxon>
        <taxon>Bacilli</taxon>
        <taxon>Bacillales</taxon>
        <taxon>Bacillaceae</taxon>
        <taxon>Aciduricibacillus</taxon>
    </lineage>
</organism>
<dbReference type="Proteomes" id="UP001180087">
    <property type="component" value="Chromosome"/>
</dbReference>
<evidence type="ECO:0000313" key="1">
    <source>
        <dbReference type="EMBL" id="WLV24500.1"/>
    </source>
</evidence>
<dbReference type="RefSeq" id="WP_348027592.1">
    <property type="nucleotide sequence ID" value="NZ_CP129113.1"/>
</dbReference>
<protein>
    <recommendedName>
        <fullName evidence="3">DUF2524 domain-containing protein</fullName>
    </recommendedName>
</protein>
<name>A0ABY9KVA1_9BACI</name>